<proteinExistence type="predicted"/>
<keyword evidence="2" id="KW-1185">Reference proteome</keyword>
<organism evidence="1 2">
    <name type="scientific">Flavobacterium xinjiangense</name>
    <dbReference type="NCBI Taxonomy" id="178356"/>
    <lineage>
        <taxon>Bacteria</taxon>
        <taxon>Pseudomonadati</taxon>
        <taxon>Bacteroidota</taxon>
        <taxon>Flavobacteriia</taxon>
        <taxon>Flavobacteriales</taxon>
        <taxon>Flavobacteriaceae</taxon>
        <taxon>Flavobacterium</taxon>
    </lineage>
</organism>
<dbReference type="EMBL" id="FRCL01000014">
    <property type="protein sequence ID" value="SHN12299.1"/>
    <property type="molecule type" value="Genomic_DNA"/>
</dbReference>
<gene>
    <name evidence="1" type="ORF">SAMN05216269_11436</name>
</gene>
<accession>A0A1M7P6M8</accession>
<sequence length="43" mass="4996">MKKLEDFECEKVEINTIYGGNLADVQTWTTHPGQYENDYDGQD</sequence>
<dbReference type="RefSeq" id="WP_279625707.1">
    <property type="nucleotide sequence ID" value="NZ_FRCL01000014.1"/>
</dbReference>
<evidence type="ECO:0000313" key="2">
    <source>
        <dbReference type="Proteomes" id="UP000184092"/>
    </source>
</evidence>
<reference evidence="2" key="1">
    <citation type="submission" date="2016-11" db="EMBL/GenBank/DDBJ databases">
        <authorList>
            <person name="Varghese N."/>
            <person name="Submissions S."/>
        </authorList>
    </citation>
    <scope>NUCLEOTIDE SEQUENCE [LARGE SCALE GENOMIC DNA]</scope>
    <source>
        <strain evidence="2">CGMCC 1.2749</strain>
    </source>
</reference>
<dbReference type="Proteomes" id="UP000184092">
    <property type="component" value="Unassembled WGS sequence"/>
</dbReference>
<evidence type="ECO:0000313" key="1">
    <source>
        <dbReference type="EMBL" id="SHN12299.1"/>
    </source>
</evidence>
<dbReference type="AlphaFoldDB" id="A0A1M7P6M8"/>
<protein>
    <submittedName>
        <fullName evidence="1">Uncharacterized protein</fullName>
    </submittedName>
</protein>
<name>A0A1M7P6M8_9FLAO</name>